<protein>
    <recommendedName>
        <fullName evidence="5">Methyltransferase</fullName>
    </recommendedName>
</protein>
<dbReference type="PANTHER" id="PTHR34598">
    <property type="entry name" value="BLL6449 PROTEIN"/>
    <property type="match status" value="1"/>
</dbReference>
<sequence>MTTTTETQTQPKFGTTADIPIPRGTTQATLTFYAPPADGSAPWNYVETPPEGSPQRNYGESPHEVSIHDIRGRERDFDINTNGFGVIQGVRSEEKDFTDDAHIQQVYYPEVEKTLLDNVPGAQRVFLFDHTVRRSDPGAKRAPVTRAHIDQTTKSATARVHHHMRAEAPELLKHRVRLINVWRPLNGPVVASPLAFADSRSVPDSDIVGVEHRYPDRTGETAGVKFTERGVWHYWSGMGDEERILLQCYDSRDGARTPHTAFVDSRTLPGWPGRESIEVRALVFG</sequence>
<dbReference type="STRING" id="329884.A0A4U0XZV7"/>
<dbReference type="InterPro" id="IPR044053">
    <property type="entry name" value="AsaB-like"/>
</dbReference>
<accession>A0A4U0XZV7</accession>
<dbReference type="GO" id="GO:0016491">
    <property type="term" value="F:oxidoreductase activity"/>
    <property type="evidence" value="ECO:0007669"/>
    <property type="project" value="InterPro"/>
</dbReference>
<evidence type="ECO:0000256" key="2">
    <source>
        <dbReference type="SAM" id="MobiDB-lite"/>
    </source>
</evidence>
<gene>
    <name evidence="3" type="ORF">B0A55_01200</name>
</gene>
<comment type="caution">
    <text evidence="3">The sequence shown here is derived from an EMBL/GenBank/DDBJ whole genome shotgun (WGS) entry which is preliminary data.</text>
</comment>
<evidence type="ECO:0000313" key="3">
    <source>
        <dbReference type="EMBL" id="TKA82557.1"/>
    </source>
</evidence>
<dbReference type="Proteomes" id="UP000309340">
    <property type="component" value="Unassembled WGS sequence"/>
</dbReference>
<dbReference type="OrthoDB" id="412788at2759"/>
<name>A0A4U0XZV7_9PEZI</name>
<feature type="region of interest" description="Disordered" evidence="2">
    <location>
        <begin position="1"/>
        <end position="22"/>
    </location>
</feature>
<dbReference type="AlphaFoldDB" id="A0A4U0XZV7"/>
<evidence type="ECO:0000313" key="4">
    <source>
        <dbReference type="Proteomes" id="UP000309340"/>
    </source>
</evidence>
<comment type="similarity">
    <text evidence="1">Belongs to the asaB hydroxylase/desaturase family.</text>
</comment>
<reference evidence="3 4" key="1">
    <citation type="submission" date="2017-03" db="EMBL/GenBank/DDBJ databases">
        <title>Genomes of endolithic fungi from Antarctica.</title>
        <authorList>
            <person name="Coleine C."/>
            <person name="Masonjones S."/>
            <person name="Stajich J.E."/>
        </authorList>
    </citation>
    <scope>NUCLEOTIDE SEQUENCE [LARGE SCALE GENOMIC DNA]</scope>
    <source>
        <strain evidence="3 4">CCFEE 5184</strain>
    </source>
</reference>
<dbReference type="EMBL" id="NAJQ01000031">
    <property type="protein sequence ID" value="TKA82557.1"/>
    <property type="molecule type" value="Genomic_DNA"/>
</dbReference>
<keyword evidence="4" id="KW-1185">Reference proteome</keyword>
<organism evidence="3 4">
    <name type="scientific">Friedmanniomyces simplex</name>
    <dbReference type="NCBI Taxonomy" id="329884"/>
    <lineage>
        <taxon>Eukaryota</taxon>
        <taxon>Fungi</taxon>
        <taxon>Dikarya</taxon>
        <taxon>Ascomycota</taxon>
        <taxon>Pezizomycotina</taxon>
        <taxon>Dothideomycetes</taxon>
        <taxon>Dothideomycetidae</taxon>
        <taxon>Mycosphaerellales</taxon>
        <taxon>Teratosphaeriaceae</taxon>
        <taxon>Friedmanniomyces</taxon>
    </lineage>
</organism>
<evidence type="ECO:0008006" key="5">
    <source>
        <dbReference type="Google" id="ProtNLM"/>
    </source>
</evidence>
<dbReference type="PANTHER" id="PTHR34598:SF1">
    <property type="entry name" value="PUTATIVE (AFU_ORTHOLOGUE AFUA_3G13140)-RELATED"/>
    <property type="match status" value="1"/>
</dbReference>
<dbReference type="NCBIfam" id="NF041278">
    <property type="entry name" value="CmcJ_NvfI_EfuI"/>
    <property type="match status" value="1"/>
</dbReference>
<feature type="compositionally biased region" description="Low complexity" evidence="2">
    <location>
        <begin position="1"/>
        <end position="16"/>
    </location>
</feature>
<evidence type="ECO:0000256" key="1">
    <source>
        <dbReference type="ARBA" id="ARBA00023604"/>
    </source>
</evidence>
<proteinExistence type="inferred from homology"/>